<dbReference type="InterPro" id="IPR036116">
    <property type="entry name" value="FN3_sf"/>
</dbReference>
<feature type="region of interest" description="Disordered" evidence="3">
    <location>
        <begin position="128"/>
        <end position="195"/>
    </location>
</feature>
<keyword evidence="1" id="KW-0326">Glycosidase</keyword>
<protein>
    <submittedName>
        <fullName evidence="5">Fibronectin type III domain-containing protein</fullName>
    </submittedName>
</protein>
<gene>
    <name evidence="5" type="ORF">HHJ78_02565</name>
</gene>
<dbReference type="GO" id="GO:0000272">
    <property type="term" value="P:polysaccharide catabolic process"/>
    <property type="evidence" value="ECO:0007669"/>
    <property type="project" value="UniProtKB-KW"/>
</dbReference>
<dbReference type="Gene3D" id="2.60.40.10">
    <property type="entry name" value="Immunoglobulins"/>
    <property type="match status" value="1"/>
</dbReference>
<feature type="compositionally biased region" description="Gly residues" evidence="3">
    <location>
        <begin position="155"/>
        <end position="164"/>
    </location>
</feature>
<name>A0A7Y0U0X9_9ACTO</name>
<dbReference type="AlphaFoldDB" id="A0A7Y0U0X9"/>
<dbReference type="PROSITE" id="PS50853">
    <property type="entry name" value="FN3"/>
    <property type="match status" value="1"/>
</dbReference>
<evidence type="ECO:0000313" key="5">
    <source>
        <dbReference type="EMBL" id="NMW64438.1"/>
    </source>
</evidence>
<organism evidence="5 6">
    <name type="scientific">Mobiluncus mulieris</name>
    <dbReference type="NCBI Taxonomy" id="2052"/>
    <lineage>
        <taxon>Bacteria</taxon>
        <taxon>Bacillati</taxon>
        <taxon>Actinomycetota</taxon>
        <taxon>Actinomycetes</taxon>
        <taxon>Actinomycetales</taxon>
        <taxon>Actinomycetaceae</taxon>
        <taxon>Mobiluncus</taxon>
    </lineage>
</organism>
<evidence type="ECO:0000256" key="3">
    <source>
        <dbReference type="SAM" id="MobiDB-lite"/>
    </source>
</evidence>
<dbReference type="Proteomes" id="UP000578252">
    <property type="component" value="Unassembled WGS sequence"/>
</dbReference>
<dbReference type="InterPro" id="IPR003961">
    <property type="entry name" value="FN3_dom"/>
</dbReference>
<dbReference type="SUPFAM" id="SSF49265">
    <property type="entry name" value="Fibronectin type III"/>
    <property type="match status" value="1"/>
</dbReference>
<evidence type="ECO:0000313" key="6">
    <source>
        <dbReference type="Proteomes" id="UP000578252"/>
    </source>
</evidence>
<feature type="domain" description="Fibronectin type-III" evidence="4">
    <location>
        <begin position="193"/>
        <end position="288"/>
    </location>
</feature>
<evidence type="ECO:0000259" key="4">
    <source>
        <dbReference type="PROSITE" id="PS50853"/>
    </source>
</evidence>
<dbReference type="EMBL" id="JABCUR010000002">
    <property type="protein sequence ID" value="NMW64438.1"/>
    <property type="molecule type" value="Genomic_DNA"/>
</dbReference>
<evidence type="ECO:0000256" key="1">
    <source>
        <dbReference type="ARBA" id="ARBA00023295"/>
    </source>
</evidence>
<keyword evidence="1" id="KW-0378">Hydrolase</keyword>
<keyword evidence="2" id="KW-0624">Polysaccharide degradation</keyword>
<dbReference type="GO" id="GO:0016798">
    <property type="term" value="F:hydrolase activity, acting on glycosyl bonds"/>
    <property type="evidence" value="ECO:0007669"/>
    <property type="project" value="UniProtKB-KW"/>
</dbReference>
<keyword evidence="2" id="KW-0119">Carbohydrate metabolism</keyword>
<dbReference type="CDD" id="cd00063">
    <property type="entry name" value="FN3"/>
    <property type="match status" value="1"/>
</dbReference>
<evidence type="ECO:0000256" key="2">
    <source>
        <dbReference type="ARBA" id="ARBA00023326"/>
    </source>
</evidence>
<dbReference type="RefSeq" id="WP_169771565.1">
    <property type="nucleotide sequence ID" value="NZ_JABCUR010000002.1"/>
</dbReference>
<accession>A0A7Y0U0X9</accession>
<dbReference type="InterPro" id="IPR013783">
    <property type="entry name" value="Ig-like_fold"/>
</dbReference>
<comment type="caution">
    <text evidence="5">The sequence shown here is derived from an EMBL/GenBank/DDBJ whole genome shotgun (WGS) entry which is preliminary data.</text>
</comment>
<sequence>MNARVGYSKYVKYVGRLMWRIEFQSKGITPDTVSIPVVFTLLYQAPDARVINYTATASGRMSGSKYGKEIPFAQGKLIEVLQLREEIGLAFGAGIEVTVKGHLSGSVVRGGLHLGKGKKLPPIELTCEGTHVLPPRPYRKPPKPSQISNKKKPPKGGGSGGGLEQGETKPLIIPAPGKKGEKPTPGSWSGNITPGGVIELPKVPGGSGSNVVEWKSEGGGDAAPTTRFVIERSEDDGEWQEIAAGTHQAISDPYIQPGHYYQYRVKAQGPGGDSDWSYTGATYTTPKAPTGVAVLRDEEEVTISWVNQGVGDYQTQLIAKIAGTTETEREIDIKKGETRIVLSDLSMYKSWDIFLRHIVSLGEETIIGESSEKITLPRMEIPNAPDMLTPQEIWVAPTTTSVKVAWRHNPTDYSKQRRFQLRIKDPYSGEWQERKESSDVQLQVCSETEITLKDFPFNDPHVSVCEWQVCTAGCFNVLGSWSESAFIRIDPAASSSIIEPKYGGTVTSTAIAVTGESNATLPFTWSIDLVKDGKILATREGRATTDKTFTVEFTGLEDGQHYELRPSAGSVIPTPGITTPFKVQLAAIDAPKVTPTWDSERGSVQINISNAPNHTENREIARRENDGDWLPIAVNQPVNIAFSDYIPQLAYRIEYRVTTVNQAGNVTYGYGRLEPKIRHVYLTSEDGAVWVKAAWNPTHTRQLGLAYTNRQYFLGRSKPVFLAGKETTRVIQISATILPYEADEELARWDRLATYPKPVLYRDPSGLYVWVAVSDVQLEYLRTQKCWQVSCTCTEVEYRR</sequence>
<proteinExistence type="predicted"/>
<reference evidence="5 6" key="1">
    <citation type="submission" date="2020-04" db="EMBL/GenBank/DDBJ databases">
        <title>Antimicrobial susceptibility and clonality of vaginal-derived multi-drug resistant Mobiluncus isolates in China.</title>
        <authorList>
            <person name="Zhang X."/>
        </authorList>
    </citation>
    <scope>NUCLEOTIDE SEQUENCE [LARGE SCALE GENOMIC DNA]</scope>
    <source>
        <strain evidence="5 6">13</strain>
    </source>
</reference>